<evidence type="ECO:0000313" key="1">
    <source>
        <dbReference type="EMBL" id="CUV65219.1"/>
    </source>
</evidence>
<reference evidence="1" key="1">
    <citation type="submission" date="2015-11" db="EMBL/GenBank/DDBJ databases">
        <authorList>
            <person name="Zhang Y."/>
            <person name="Guo Z."/>
        </authorList>
    </citation>
    <scope>NUCLEOTIDE SEQUENCE</scope>
    <source>
        <strain evidence="1">BN30871</strain>
    </source>
</reference>
<sequence length="85" mass="9750">MKQNAKRLIVLFVLLATAFSLVGCSQKEYIKPPIIKDDLKPQRPDLNLTTTDDILVNTKILEQNYATVIQYAKDLEVYIKLILDK</sequence>
<dbReference type="AlphaFoldDB" id="A0A0S4XLP3"/>
<protein>
    <recommendedName>
        <fullName evidence="2">Lipoprotein</fullName>
    </recommendedName>
</protein>
<organism evidence="1">
    <name type="scientific">Sulfurovum sp. enrichment culture clone C5</name>
    <dbReference type="NCBI Taxonomy" id="497650"/>
    <lineage>
        <taxon>Bacteria</taxon>
        <taxon>Pseudomonadati</taxon>
        <taxon>Campylobacterota</taxon>
        <taxon>Epsilonproteobacteria</taxon>
        <taxon>Campylobacterales</taxon>
        <taxon>Sulfurovaceae</taxon>
        <taxon>Sulfurovum</taxon>
        <taxon>environmental samples</taxon>
    </lineage>
</organism>
<dbReference type="PROSITE" id="PS51257">
    <property type="entry name" value="PROKAR_LIPOPROTEIN"/>
    <property type="match status" value="1"/>
</dbReference>
<name>A0A0S4XLP3_9BACT</name>
<accession>A0A0S4XLP3</accession>
<gene>
    <name evidence="1" type="ORF">BN3087_220036</name>
</gene>
<evidence type="ECO:0008006" key="2">
    <source>
        <dbReference type="Google" id="ProtNLM"/>
    </source>
</evidence>
<proteinExistence type="predicted"/>
<dbReference type="EMBL" id="FAXN01000021">
    <property type="protein sequence ID" value="CUV65219.1"/>
    <property type="molecule type" value="Genomic_DNA"/>
</dbReference>